<evidence type="ECO:0000256" key="4">
    <source>
        <dbReference type="SAM" id="Coils"/>
    </source>
</evidence>
<comment type="function">
    <text evidence="3">Binds specifically to cytosolic chaperonin (c-CPN) and transfers target proteins to it. Binds to nascent polypeptide chain and promotes folding in an environment in which there are many competing pathways for nonnative proteins.</text>
</comment>
<comment type="subunit">
    <text evidence="3">Heterohexamer of two PFD-alpha type and four PFD-beta type subunits.</text>
</comment>
<name>A0A7S1TCK1_9RHOD</name>
<dbReference type="GO" id="GO:0005737">
    <property type="term" value="C:cytoplasm"/>
    <property type="evidence" value="ECO:0007669"/>
    <property type="project" value="TreeGrafter"/>
</dbReference>
<evidence type="ECO:0000256" key="2">
    <source>
        <dbReference type="ARBA" id="ARBA00023186"/>
    </source>
</evidence>
<dbReference type="PIRSF" id="PIRSF016396">
    <property type="entry name" value="Prefoldin_subunit_3"/>
    <property type="match status" value="1"/>
</dbReference>
<dbReference type="AlphaFoldDB" id="A0A7S1TCK1"/>
<keyword evidence="2 3" id="KW-0143">Chaperone</keyword>
<comment type="similarity">
    <text evidence="1 3">Belongs to the prefoldin subunit alpha family.</text>
</comment>
<protein>
    <recommendedName>
        <fullName evidence="3">Prefoldin subunit 3</fullName>
    </recommendedName>
</protein>
<proteinExistence type="inferred from homology"/>
<evidence type="ECO:0000256" key="1">
    <source>
        <dbReference type="ARBA" id="ARBA00010048"/>
    </source>
</evidence>
<keyword evidence="4" id="KW-0175">Coiled coil</keyword>
<evidence type="ECO:0000313" key="5">
    <source>
        <dbReference type="EMBL" id="CAD9231923.1"/>
    </source>
</evidence>
<dbReference type="GO" id="GO:0016272">
    <property type="term" value="C:prefoldin complex"/>
    <property type="evidence" value="ECO:0007669"/>
    <property type="project" value="UniProtKB-UniRule"/>
</dbReference>
<dbReference type="GO" id="GO:0007017">
    <property type="term" value="P:microtubule-based process"/>
    <property type="evidence" value="ECO:0007669"/>
    <property type="project" value="TreeGrafter"/>
</dbReference>
<dbReference type="CDD" id="cd23156">
    <property type="entry name" value="Prefoldin_3"/>
    <property type="match status" value="1"/>
</dbReference>
<reference evidence="5" key="1">
    <citation type="submission" date="2021-01" db="EMBL/GenBank/DDBJ databases">
        <authorList>
            <person name="Corre E."/>
            <person name="Pelletier E."/>
            <person name="Niang G."/>
            <person name="Scheremetjew M."/>
            <person name="Finn R."/>
            <person name="Kale V."/>
            <person name="Holt S."/>
            <person name="Cochrane G."/>
            <person name="Meng A."/>
            <person name="Brown T."/>
            <person name="Cohen L."/>
        </authorList>
    </citation>
    <scope>NUCLEOTIDE SEQUENCE</scope>
    <source>
        <strain evidence="5">SAG 36.94</strain>
    </source>
</reference>
<dbReference type="InterPro" id="IPR004127">
    <property type="entry name" value="Prefoldin_subunit_alpha"/>
</dbReference>
<dbReference type="Pfam" id="PF02996">
    <property type="entry name" value="Prefoldin"/>
    <property type="match status" value="1"/>
</dbReference>
<dbReference type="Gene3D" id="1.10.287.370">
    <property type="match status" value="1"/>
</dbReference>
<evidence type="ECO:0000256" key="3">
    <source>
        <dbReference type="PIRNR" id="PIRNR016396"/>
    </source>
</evidence>
<dbReference type="GO" id="GO:0006457">
    <property type="term" value="P:protein folding"/>
    <property type="evidence" value="ECO:0007669"/>
    <property type="project" value="UniProtKB-UniRule"/>
</dbReference>
<dbReference type="SUPFAM" id="SSF46579">
    <property type="entry name" value="Prefoldin"/>
    <property type="match status" value="1"/>
</dbReference>
<dbReference type="GO" id="GO:0007021">
    <property type="term" value="P:tubulin complex assembly"/>
    <property type="evidence" value="ECO:0007669"/>
    <property type="project" value="TreeGrafter"/>
</dbReference>
<dbReference type="GO" id="GO:0015631">
    <property type="term" value="F:tubulin binding"/>
    <property type="evidence" value="ECO:0007669"/>
    <property type="project" value="TreeGrafter"/>
</dbReference>
<accession>A0A7S1TCK1</accession>
<feature type="coiled-coil region" evidence="4">
    <location>
        <begin position="130"/>
        <end position="157"/>
    </location>
</feature>
<dbReference type="PANTHER" id="PTHR12409">
    <property type="entry name" value="PREFOLDIN SUBUNIT 3"/>
    <property type="match status" value="1"/>
</dbReference>
<dbReference type="PANTHER" id="PTHR12409:SF0">
    <property type="entry name" value="PREFOLDIN SUBUNIT 3"/>
    <property type="match status" value="1"/>
</dbReference>
<dbReference type="EMBL" id="HBGH01007411">
    <property type="protein sequence ID" value="CAD9231923.1"/>
    <property type="molecule type" value="Transcribed_RNA"/>
</dbReference>
<organism evidence="5">
    <name type="scientific">Compsopogon caeruleus</name>
    <dbReference type="NCBI Taxonomy" id="31354"/>
    <lineage>
        <taxon>Eukaryota</taxon>
        <taxon>Rhodophyta</taxon>
        <taxon>Compsopogonophyceae</taxon>
        <taxon>Compsopogonales</taxon>
        <taxon>Compsopogonaceae</taxon>
        <taxon>Compsopogon</taxon>
    </lineage>
</organism>
<sequence>MSEPRFAKAPSEEHRGIPVAVFLEDIPAAVAKYGVQDSLSELTLLLQKYKFWEGRLGSQRKALAMKIPSTEQSLEVIDLLEGRAAKEESIETTFEISDQLFARARVEDCHRVFVWLGANVMVDMSTAEAASLLRESLQEAKASLDAHNADLQFVRDQMNVTEVNMTRIFNHDIIEKRKGMGQG</sequence>
<dbReference type="InterPro" id="IPR009053">
    <property type="entry name" value="Prefoldin"/>
</dbReference>
<dbReference type="InterPro" id="IPR016655">
    <property type="entry name" value="PFD3"/>
</dbReference>
<gene>
    <name evidence="5" type="ORF">CCAE0312_LOCUS4004</name>
</gene>